<dbReference type="InterPro" id="IPR032675">
    <property type="entry name" value="LRR_dom_sf"/>
</dbReference>
<protein>
    <recommendedName>
        <fullName evidence="5">F-box domain-containing protein</fullName>
    </recommendedName>
</protein>
<organism evidence="1 4">
    <name type="scientific">Adineta steineri</name>
    <dbReference type="NCBI Taxonomy" id="433720"/>
    <lineage>
        <taxon>Eukaryota</taxon>
        <taxon>Metazoa</taxon>
        <taxon>Spiralia</taxon>
        <taxon>Gnathifera</taxon>
        <taxon>Rotifera</taxon>
        <taxon>Eurotatoria</taxon>
        <taxon>Bdelloidea</taxon>
        <taxon>Adinetida</taxon>
        <taxon>Adinetidae</taxon>
        <taxon>Adineta</taxon>
    </lineage>
</organism>
<dbReference type="Gene3D" id="3.80.10.10">
    <property type="entry name" value="Ribonuclease Inhibitor"/>
    <property type="match status" value="1"/>
</dbReference>
<comment type="caution">
    <text evidence="1">The sequence shown here is derived from an EMBL/GenBank/DDBJ whole genome shotgun (WGS) entry which is preliminary data.</text>
</comment>
<dbReference type="AlphaFoldDB" id="A0A814UFA1"/>
<evidence type="ECO:0000313" key="4">
    <source>
        <dbReference type="Proteomes" id="UP000663877"/>
    </source>
</evidence>
<dbReference type="EMBL" id="CAJNOI010000193">
    <property type="protein sequence ID" value="CAF1173330.1"/>
    <property type="molecule type" value="Genomic_DNA"/>
</dbReference>
<evidence type="ECO:0000313" key="3">
    <source>
        <dbReference type="Proteomes" id="UP000663832"/>
    </source>
</evidence>
<dbReference type="SUPFAM" id="SSF81383">
    <property type="entry name" value="F-box domain"/>
    <property type="match status" value="1"/>
</dbReference>
<accession>A0A814UFA1</accession>
<gene>
    <name evidence="1" type="ORF">BJG266_LOCUS25328</name>
    <name evidence="2" type="ORF">QVE165_LOCUS36998</name>
</gene>
<proteinExistence type="predicted"/>
<dbReference type="InterPro" id="IPR036047">
    <property type="entry name" value="F-box-like_dom_sf"/>
</dbReference>
<dbReference type="SUPFAM" id="SSF52047">
    <property type="entry name" value="RNI-like"/>
    <property type="match status" value="1"/>
</dbReference>
<evidence type="ECO:0000313" key="1">
    <source>
        <dbReference type="EMBL" id="CAF1173330.1"/>
    </source>
</evidence>
<dbReference type="EMBL" id="CAJNOM010000378">
    <property type="protein sequence ID" value="CAF1404298.1"/>
    <property type="molecule type" value="Genomic_DNA"/>
</dbReference>
<dbReference type="Proteomes" id="UP000663877">
    <property type="component" value="Unassembled WGS sequence"/>
</dbReference>
<keyword evidence="3" id="KW-1185">Reference proteome</keyword>
<evidence type="ECO:0008006" key="5">
    <source>
        <dbReference type="Google" id="ProtNLM"/>
    </source>
</evidence>
<name>A0A814UFA1_9BILA</name>
<reference evidence="1" key="1">
    <citation type="submission" date="2021-02" db="EMBL/GenBank/DDBJ databases">
        <authorList>
            <person name="Nowell W R."/>
        </authorList>
    </citation>
    <scope>NUCLEOTIDE SEQUENCE</scope>
</reference>
<evidence type="ECO:0000313" key="2">
    <source>
        <dbReference type="EMBL" id="CAF1404298.1"/>
    </source>
</evidence>
<sequence>MSSVKRKHQSLKEKSKKLKNTSNQSISVIENLSNELFFEIFDYLDGRTIYMIFSNLNHRFQQLINCSSSLFKLTRSCLELPEKYINDYKQMILIKKSQIFSIDLWMSKRTDEFFSSFTFDSLFINLKSIVFIELSSNVLISVLSNLSYLPCLYSLTIRADKLQDLTNIYQLVLALPKLKYYKCSSVSTVGPISIPMAIDDQFNTIAYLNLLHCFTFDELSAILSYTPSLRHLKFSSEINLTPNFAIILPKTLLNLSYESSLISPTFDEIETFISNIQCKLKGLTLIIRSRDLNFFNANRWEQILQQYLPELEIFSFQNCSFINSSDHYELPIYFQESNKYNSSFWIERQWIFEIRIDEADFYYLISPYKKRWYQNNLHQQIIYSPVEFCKSNQLIIDNIDRDGCYKLVNLDIKHALSVSSFYHLEITEEDIFIGILIQILDLLPELKTLKISTFSMNPPKNLSNMELSALLSIKVKSPISKVYLEEMIDIQQIYSLMNLCPHMEYLKVGDIDNIEIESILRTIFKKIMDDGNHYLRLLCFTIPAADDKLIKKLENIINTEQLLINFTIQRAFDDVYIQWKWDT</sequence>
<dbReference type="OrthoDB" id="10012197at2759"/>
<dbReference type="Proteomes" id="UP000663832">
    <property type="component" value="Unassembled WGS sequence"/>
</dbReference>